<dbReference type="PROSITE" id="PS50110">
    <property type="entry name" value="RESPONSE_REGULATORY"/>
    <property type="match status" value="1"/>
</dbReference>
<evidence type="ECO:0000256" key="9">
    <source>
        <dbReference type="ARBA" id="ARBA00022777"/>
    </source>
</evidence>
<dbReference type="PANTHER" id="PTHR43047:SF64">
    <property type="entry name" value="HISTIDINE KINASE CONTAINING CHEY-HOMOLOGOUS RECEIVER DOMAIN AND PAS DOMAIN-RELATED"/>
    <property type="match status" value="1"/>
</dbReference>
<dbReference type="SMART" id="SM00387">
    <property type="entry name" value="HATPase_c"/>
    <property type="match status" value="1"/>
</dbReference>
<evidence type="ECO:0000256" key="4">
    <source>
        <dbReference type="ARBA" id="ARBA00022475"/>
    </source>
</evidence>
<dbReference type="PROSITE" id="PS50894">
    <property type="entry name" value="HPT"/>
    <property type="match status" value="1"/>
</dbReference>
<reference evidence="19 20" key="1">
    <citation type="submission" date="2020-08" db="EMBL/GenBank/DDBJ databases">
        <title>Genomic Encyclopedia of Type Strains, Phase IV (KMG-IV): sequencing the most valuable type-strain genomes for metagenomic binning, comparative biology and taxonomic classification.</title>
        <authorList>
            <person name="Goeker M."/>
        </authorList>
    </citation>
    <scope>NUCLEOTIDE SEQUENCE [LARGE SCALE GENOMIC DNA]</scope>
    <source>
        <strain evidence="19 20">DSM 105074</strain>
    </source>
</reference>
<dbReference type="InterPro" id="IPR036890">
    <property type="entry name" value="HATPase_C_sf"/>
</dbReference>
<dbReference type="InterPro" id="IPR011006">
    <property type="entry name" value="CheY-like_superfamily"/>
</dbReference>
<evidence type="ECO:0000256" key="14">
    <source>
        <dbReference type="PROSITE-ProRule" id="PRU00169"/>
    </source>
</evidence>
<comment type="subcellular location">
    <subcellularLocation>
        <location evidence="2">Cell inner membrane</location>
        <topology evidence="2">Multi-pass membrane protein</topology>
    </subcellularLocation>
</comment>
<keyword evidence="12 15" id="KW-0472">Membrane</keyword>
<dbReference type="GO" id="GO:0000155">
    <property type="term" value="F:phosphorelay sensor kinase activity"/>
    <property type="evidence" value="ECO:0007669"/>
    <property type="project" value="InterPro"/>
</dbReference>
<dbReference type="Proteomes" id="UP000557307">
    <property type="component" value="Unassembled WGS sequence"/>
</dbReference>
<dbReference type="Pfam" id="PF00072">
    <property type="entry name" value="Response_reg"/>
    <property type="match status" value="1"/>
</dbReference>
<keyword evidence="5" id="KW-0997">Cell inner membrane</keyword>
<keyword evidence="10" id="KW-0067">ATP-binding</keyword>
<feature type="modified residue" description="Phosphohistidine" evidence="13">
    <location>
        <position position="788"/>
    </location>
</feature>
<dbReference type="CDD" id="cd16922">
    <property type="entry name" value="HATPase_EvgS-ArcB-TorS-like"/>
    <property type="match status" value="1"/>
</dbReference>
<dbReference type="EMBL" id="JACHGF010000003">
    <property type="protein sequence ID" value="MBB5284534.1"/>
    <property type="molecule type" value="Genomic_DNA"/>
</dbReference>
<accession>A0A840TMB2</accession>
<evidence type="ECO:0000256" key="5">
    <source>
        <dbReference type="ARBA" id="ARBA00022519"/>
    </source>
</evidence>
<organism evidence="19 20">
    <name type="scientific">Rhabdobacter roseus</name>
    <dbReference type="NCBI Taxonomy" id="1655419"/>
    <lineage>
        <taxon>Bacteria</taxon>
        <taxon>Pseudomonadati</taxon>
        <taxon>Bacteroidota</taxon>
        <taxon>Cytophagia</taxon>
        <taxon>Cytophagales</taxon>
        <taxon>Cytophagaceae</taxon>
        <taxon>Rhabdobacter</taxon>
    </lineage>
</organism>
<evidence type="ECO:0000313" key="20">
    <source>
        <dbReference type="Proteomes" id="UP000557307"/>
    </source>
</evidence>
<keyword evidence="8 15" id="KW-0812">Transmembrane</keyword>
<evidence type="ECO:0000313" key="19">
    <source>
        <dbReference type="EMBL" id="MBB5284534.1"/>
    </source>
</evidence>
<evidence type="ECO:0000256" key="8">
    <source>
        <dbReference type="ARBA" id="ARBA00022692"/>
    </source>
</evidence>
<dbReference type="CDD" id="cd17546">
    <property type="entry name" value="REC_hyHK_CKI1_RcsC-like"/>
    <property type="match status" value="1"/>
</dbReference>
<dbReference type="InterPro" id="IPR005467">
    <property type="entry name" value="His_kinase_dom"/>
</dbReference>
<feature type="domain" description="HPt" evidence="18">
    <location>
        <begin position="749"/>
        <end position="846"/>
    </location>
</feature>
<keyword evidence="20" id="KW-1185">Reference proteome</keyword>
<dbReference type="EC" id="2.7.13.3" evidence="3"/>
<dbReference type="Gene3D" id="1.20.120.160">
    <property type="entry name" value="HPT domain"/>
    <property type="match status" value="1"/>
</dbReference>
<dbReference type="CDD" id="cd00082">
    <property type="entry name" value="HisKA"/>
    <property type="match status" value="1"/>
</dbReference>
<keyword evidence="6 14" id="KW-0597">Phosphoprotein</keyword>
<evidence type="ECO:0000256" key="2">
    <source>
        <dbReference type="ARBA" id="ARBA00004429"/>
    </source>
</evidence>
<evidence type="ECO:0000256" key="3">
    <source>
        <dbReference type="ARBA" id="ARBA00012438"/>
    </source>
</evidence>
<dbReference type="InterPro" id="IPR003661">
    <property type="entry name" value="HisK_dim/P_dom"/>
</dbReference>
<evidence type="ECO:0000259" key="18">
    <source>
        <dbReference type="PROSITE" id="PS50894"/>
    </source>
</evidence>
<dbReference type="PANTHER" id="PTHR43047">
    <property type="entry name" value="TWO-COMPONENT HISTIDINE PROTEIN KINASE"/>
    <property type="match status" value="1"/>
</dbReference>
<dbReference type="Pfam" id="PF00512">
    <property type="entry name" value="HisKA"/>
    <property type="match status" value="1"/>
</dbReference>
<evidence type="ECO:0000256" key="7">
    <source>
        <dbReference type="ARBA" id="ARBA00022679"/>
    </source>
</evidence>
<dbReference type="AlphaFoldDB" id="A0A840TMB2"/>
<comment type="caution">
    <text evidence="19">The sequence shown here is derived from an EMBL/GenBank/DDBJ whole genome shotgun (WGS) entry which is preliminary data.</text>
</comment>
<dbReference type="Pfam" id="PF01627">
    <property type="entry name" value="Hpt"/>
    <property type="match status" value="1"/>
</dbReference>
<dbReference type="InterPro" id="IPR001789">
    <property type="entry name" value="Sig_transdc_resp-reg_receiver"/>
</dbReference>
<proteinExistence type="predicted"/>
<feature type="domain" description="Response regulatory" evidence="17">
    <location>
        <begin position="605"/>
        <end position="720"/>
    </location>
</feature>
<comment type="catalytic activity">
    <reaction evidence="1">
        <text>ATP + protein L-histidine = ADP + protein N-phospho-L-histidine.</text>
        <dbReference type="EC" id="2.7.13.3"/>
    </reaction>
</comment>
<dbReference type="Gene3D" id="3.40.50.2300">
    <property type="match status" value="1"/>
</dbReference>
<evidence type="ECO:0000259" key="17">
    <source>
        <dbReference type="PROSITE" id="PS50110"/>
    </source>
</evidence>
<dbReference type="FunFam" id="3.30.565.10:FF:000010">
    <property type="entry name" value="Sensor histidine kinase RcsC"/>
    <property type="match status" value="1"/>
</dbReference>
<dbReference type="Gene3D" id="3.30.565.10">
    <property type="entry name" value="Histidine kinase-like ATPase, C-terminal domain"/>
    <property type="match status" value="1"/>
</dbReference>
<dbReference type="SMART" id="SM00388">
    <property type="entry name" value="HisKA"/>
    <property type="match status" value="1"/>
</dbReference>
<dbReference type="SMART" id="SM00448">
    <property type="entry name" value="REC"/>
    <property type="match status" value="1"/>
</dbReference>
<evidence type="ECO:0000256" key="10">
    <source>
        <dbReference type="ARBA" id="ARBA00022840"/>
    </source>
</evidence>
<dbReference type="InterPro" id="IPR004358">
    <property type="entry name" value="Sig_transdc_His_kin-like_C"/>
</dbReference>
<keyword evidence="9 19" id="KW-0418">Kinase</keyword>
<dbReference type="Pfam" id="PF02518">
    <property type="entry name" value="HATPase_c"/>
    <property type="match status" value="1"/>
</dbReference>
<keyword evidence="4" id="KW-1003">Cell membrane</keyword>
<keyword evidence="11 15" id="KW-1133">Transmembrane helix</keyword>
<dbReference type="InterPro" id="IPR008207">
    <property type="entry name" value="Sig_transdc_His_kin_Hpt_dom"/>
</dbReference>
<dbReference type="GO" id="GO:0005886">
    <property type="term" value="C:plasma membrane"/>
    <property type="evidence" value="ECO:0007669"/>
    <property type="project" value="UniProtKB-SubCell"/>
</dbReference>
<feature type="domain" description="Histidine kinase" evidence="16">
    <location>
        <begin position="366"/>
        <end position="584"/>
    </location>
</feature>
<dbReference type="SUPFAM" id="SSF47384">
    <property type="entry name" value="Homodimeric domain of signal transducing histidine kinase"/>
    <property type="match status" value="1"/>
</dbReference>
<evidence type="ECO:0000256" key="11">
    <source>
        <dbReference type="ARBA" id="ARBA00022989"/>
    </source>
</evidence>
<protein>
    <recommendedName>
        <fullName evidence="3">histidine kinase</fullName>
        <ecNumber evidence="3">2.7.13.3</ecNumber>
    </recommendedName>
</protein>
<dbReference type="PROSITE" id="PS50109">
    <property type="entry name" value="HIS_KIN"/>
    <property type="match status" value="1"/>
</dbReference>
<keyword evidence="7" id="KW-0808">Transferase</keyword>
<sequence length="847" mass="95485">MSSLKETTFLQSVKGKVLLGFLISCLALAASWVVSKVAFREVLRTVEDLSSPNDRLRLINEVFKDILQLDQLQKAQTVPGKSGKNAFMRQSEALRLKLDTLRYLSGTSSFQASRIDSMKEILKTRENIFDNYLKVRSGLVSNKVLSQQVESLSGLMKANATRTDSTLIKTEKSTTTTTMFREPIAPPQEEEKRGILGRWFGSKKSRKEEETTPANAPHRLVQKQEVKVEVDTLALAEKDSIIQKVGKAIRDIETGQRQRTERFVSREQELAAVGDALIGQLLTMMQEVENEVVRQTNLDSREARSLVNQSVGRIELIMLGFFFLTALLAYLIFTDITKSNRYRRELELAKEEAEYHSLAKQRFLSNMSHEIRTPLQSIIGYTEVLKRQKQPRHEDLETLHRSSEHLLHLVNEVLDYSRIISDQFTFEQQDFLITDLLHEVMDIVRPEARRKGLMLTLEQPFEPGTYLKGDPFRLRQILHNLLSNAVKFTEVGEVKVRVSQEGTDALQEVKFEVSDTGIGLTEAQQQRIFNQFEQADASIAGRFGGTGLGLSIVKALVEGQGGTIGVESTFGEGTTFAVWLPLTPGQTPNPCAEQPQAVPSAFEGKVWLVDDDPFILQWCATVLNEYGVEHRCFASPQAMLDEPWDEEITVVFMDMRMPGMNGVELCQRLRQRAGADVRFFVVTAQALPEERETLLKAGFDGLLMKPFRTHELLALLGQTTDLPAEPNEPPLTEKVELDLSYLHAMAMGDEDLIRDTLAHFAKDTRADLERLGQLPTLDGQAESMELIHRLAGRVGQVGARPLGARLRALEVALRARSQEVSEAEYTELLREVERLVNQIEEQVPHSI</sequence>
<dbReference type="SUPFAM" id="SSF55874">
    <property type="entry name" value="ATPase domain of HSP90 chaperone/DNA topoisomerase II/histidine kinase"/>
    <property type="match status" value="1"/>
</dbReference>
<dbReference type="InterPro" id="IPR036097">
    <property type="entry name" value="HisK_dim/P_sf"/>
</dbReference>
<name>A0A840TMB2_9BACT</name>
<evidence type="ECO:0000256" key="15">
    <source>
        <dbReference type="SAM" id="Phobius"/>
    </source>
</evidence>
<feature type="modified residue" description="4-aspartylphosphate" evidence="14">
    <location>
        <position position="654"/>
    </location>
</feature>
<dbReference type="PRINTS" id="PR00344">
    <property type="entry name" value="BCTRLSENSOR"/>
</dbReference>
<keyword evidence="10" id="KW-0547">Nucleotide-binding</keyword>
<dbReference type="Gene3D" id="1.10.287.130">
    <property type="match status" value="1"/>
</dbReference>
<dbReference type="RefSeq" id="WP_184174464.1">
    <property type="nucleotide sequence ID" value="NZ_JACHGF010000003.1"/>
</dbReference>
<dbReference type="SUPFAM" id="SSF47226">
    <property type="entry name" value="Histidine-containing phosphotransfer domain, HPT domain"/>
    <property type="match status" value="1"/>
</dbReference>
<evidence type="ECO:0000256" key="12">
    <source>
        <dbReference type="ARBA" id="ARBA00023136"/>
    </source>
</evidence>
<evidence type="ECO:0000259" key="16">
    <source>
        <dbReference type="PROSITE" id="PS50109"/>
    </source>
</evidence>
<evidence type="ECO:0000256" key="6">
    <source>
        <dbReference type="ARBA" id="ARBA00022553"/>
    </source>
</evidence>
<evidence type="ECO:0000256" key="13">
    <source>
        <dbReference type="PROSITE-ProRule" id="PRU00110"/>
    </source>
</evidence>
<dbReference type="InterPro" id="IPR036641">
    <property type="entry name" value="HPT_dom_sf"/>
</dbReference>
<dbReference type="SUPFAM" id="SSF52172">
    <property type="entry name" value="CheY-like"/>
    <property type="match status" value="1"/>
</dbReference>
<evidence type="ECO:0000256" key="1">
    <source>
        <dbReference type="ARBA" id="ARBA00000085"/>
    </source>
</evidence>
<dbReference type="InterPro" id="IPR003594">
    <property type="entry name" value="HATPase_dom"/>
</dbReference>
<feature type="transmembrane region" description="Helical" evidence="15">
    <location>
        <begin position="316"/>
        <end position="333"/>
    </location>
</feature>
<gene>
    <name evidence="19" type="ORF">HNQ92_002677</name>
</gene>